<dbReference type="RefSeq" id="WP_200282081.1">
    <property type="nucleotide sequence ID" value="NZ_JAENII010000014.1"/>
</dbReference>
<dbReference type="Gene3D" id="2.160.20.10">
    <property type="entry name" value="Single-stranded right-handed beta-helix, Pectin lyase-like"/>
    <property type="match status" value="1"/>
</dbReference>
<dbReference type="EMBL" id="JAENII010000014">
    <property type="protein sequence ID" value="MBK1828499.1"/>
    <property type="molecule type" value="Genomic_DNA"/>
</dbReference>
<dbReference type="SMART" id="SM00710">
    <property type="entry name" value="PbH1"/>
    <property type="match status" value="4"/>
</dbReference>
<organism evidence="2 3">
    <name type="scientific">Haloferula rosea</name>
    <dbReference type="NCBI Taxonomy" id="490093"/>
    <lineage>
        <taxon>Bacteria</taxon>
        <taxon>Pseudomonadati</taxon>
        <taxon>Verrucomicrobiota</taxon>
        <taxon>Verrucomicrobiia</taxon>
        <taxon>Verrucomicrobiales</taxon>
        <taxon>Verrucomicrobiaceae</taxon>
        <taxon>Haloferula</taxon>
    </lineage>
</organism>
<evidence type="ECO:0008006" key="4">
    <source>
        <dbReference type="Google" id="ProtNLM"/>
    </source>
</evidence>
<evidence type="ECO:0000313" key="3">
    <source>
        <dbReference type="Proteomes" id="UP000658278"/>
    </source>
</evidence>
<gene>
    <name evidence="2" type="ORF">JIN81_15810</name>
</gene>
<dbReference type="InterPro" id="IPR012334">
    <property type="entry name" value="Pectin_lyas_fold"/>
</dbReference>
<dbReference type="InterPro" id="IPR011050">
    <property type="entry name" value="Pectin_lyase_fold/virulence"/>
</dbReference>
<sequence length="447" mass="48828">MLILRFLVAITLVVLPALGGSIHVSSLTELNEAISKSGNTIRMKPGRYDLEQLPRKERKLEFSGSDNTVDLSGVYVNVTVGLVDRSYIEVTGNDNTIIGGEFEDTYRNGVTFVEDFSAYNKDRRNLAAGLRGEAVMDVDGDGNLVKGLKLTVRGSWPYGYGSFFGIGAPSTFGLNKRCGILIRGVGNTLDGIELQQRAFGHGIYMQGKADKTVIKNCHVEGRVRKTGDLYEETDPEDLPKRAGYRFPNRDDFRIQSPGSYPIPKDRVHSLCEDGIRMYNIRGSITVENCTVTKMRGGIRLYLGGPATVKDCTVTFCEYTGYNLPSKGQVENSSGDFAFGPLTDYRGGRGGSRAEWTILPSPRASGSHNIMDILGNKHHITLNRGRGPIVRDEERAIVITGDDSTIINHTEYKVVLEEGASGNQVTSYGPVSGDLGKNTVKKLDSPGP</sequence>
<keyword evidence="3" id="KW-1185">Reference proteome</keyword>
<evidence type="ECO:0000313" key="2">
    <source>
        <dbReference type="EMBL" id="MBK1828499.1"/>
    </source>
</evidence>
<accession>A0A934VFM1</accession>
<dbReference type="Proteomes" id="UP000658278">
    <property type="component" value="Unassembled WGS sequence"/>
</dbReference>
<feature type="region of interest" description="Disordered" evidence="1">
    <location>
        <begin position="422"/>
        <end position="447"/>
    </location>
</feature>
<protein>
    <recommendedName>
        <fullName evidence="4">Right handed beta helix domain-containing protein</fullName>
    </recommendedName>
</protein>
<comment type="caution">
    <text evidence="2">The sequence shown here is derived from an EMBL/GenBank/DDBJ whole genome shotgun (WGS) entry which is preliminary data.</text>
</comment>
<evidence type="ECO:0000256" key="1">
    <source>
        <dbReference type="SAM" id="MobiDB-lite"/>
    </source>
</evidence>
<dbReference type="InterPro" id="IPR006626">
    <property type="entry name" value="PbH1"/>
</dbReference>
<name>A0A934VFM1_9BACT</name>
<dbReference type="SUPFAM" id="SSF51126">
    <property type="entry name" value="Pectin lyase-like"/>
    <property type="match status" value="1"/>
</dbReference>
<reference evidence="2" key="1">
    <citation type="submission" date="2021-01" db="EMBL/GenBank/DDBJ databases">
        <title>Modified the classification status of verrucomicrobia.</title>
        <authorList>
            <person name="Feng X."/>
        </authorList>
    </citation>
    <scope>NUCLEOTIDE SEQUENCE</scope>
    <source>
        <strain evidence="2">KCTC 22201</strain>
    </source>
</reference>
<proteinExistence type="predicted"/>
<dbReference type="AlphaFoldDB" id="A0A934VFM1"/>